<evidence type="ECO:0000313" key="2">
    <source>
        <dbReference type="Proteomes" id="UP000625711"/>
    </source>
</evidence>
<evidence type="ECO:0000313" key="1">
    <source>
        <dbReference type="EMBL" id="KAF7287868.1"/>
    </source>
</evidence>
<reference evidence="1" key="1">
    <citation type="submission" date="2020-08" db="EMBL/GenBank/DDBJ databases">
        <title>Genome sequencing and assembly of the red palm weevil Rhynchophorus ferrugineus.</title>
        <authorList>
            <person name="Dias G.B."/>
            <person name="Bergman C.M."/>
            <person name="Manee M."/>
        </authorList>
    </citation>
    <scope>NUCLEOTIDE SEQUENCE</scope>
    <source>
        <strain evidence="1">AA-2017</strain>
        <tissue evidence="1">Whole larva</tissue>
    </source>
</reference>
<gene>
    <name evidence="1" type="ORF">GWI33_000216</name>
</gene>
<accession>A0A834IY17</accession>
<keyword evidence="2" id="KW-1185">Reference proteome</keyword>
<name>A0A834IY17_RHYFE</name>
<protein>
    <submittedName>
        <fullName evidence="1">Uncharacterized protein</fullName>
    </submittedName>
</protein>
<sequence>MIPTVSQDDLLNSSSLVYANVTFYSLQGPRQDIYEQIEKLPPPPKAMRIIHFVGFYILMPRPGNQNVGV</sequence>
<dbReference type="EMBL" id="JAACXV010000002">
    <property type="protein sequence ID" value="KAF7287868.1"/>
    <property type="molecule type" value="Genomic_DNA"/>
</dbReference>
<dbReference type="AlphaFoldDB" id="A0A834IY17"/>
<organism evidence="1 2">
    <name type="scientific">Rhynchophorus ferrugineus</name>
    <name type="common">Red palm weevil</name>
    <name type="synonym">Curculio ferrugineus</name>
    <dbReference type="NCBI Taxonomy" id="354439"/>
    <lineage>
        <taxon>Eukaryota</taxon>
        <taxon>Metazoa</taxon>
        <taxon>Ecdysozoa</taxon>
        <taxon>Arthropoda</taxon>
        <taxon>Hexapoda</taxon>
        <taxon>Insecta</taxon>
        <taxon>Pterygota</taxon>
        <taxon>Neoptera</taxon>
        <taxon>Endopterygota</taxon>
        <taxon>Coleoptera</taxon>
        <taxon>Polyphaga</taxon>
        <taxon>Cucujiformia</taxon>
        <taxon>Curculionidae</taxon>
        <taxon>Dryophthorinae</taxon>
        <taxon>Rhynchophorus</taxon>
    </lineage>
</organism>
<proteinExistence type="predicted"/>
<dbReference type="Proteomes" id="UP000625711">
    <property type="component" value="Unassembled WGS sequence"/>
</dbReference>
<comment type="caution">
    <text evidence="1">The sequence shown here is derived from an EMBL/GenBank/DDBJ whole genome shotgun (WGS) entry which is preliminary data.</text>
</comment>